<dbReference type="Gene3D" id="1.10.10.60">
    <property type="entry name" value="Homeodomain-like"/>
    <property type="match status" value="1"/>
</dbReference>
<feature type="domain" description="HTH araC/xylS-type" evidence="8">
    <location>
        <begin position="1244"/>
        <end position="1343"/>
    </location>
</feature>
<dbReference type="CDD" id="cd17574">
    <property type="entry name" value="REC_OmpR"/>
    <property type="match status" value="1"/>
</dbReference>
<dbReference type="Pfam" id="PF00512">
    <property type="entry name" value="HisKA"/>
    <property type="match status" value="1"/>
</dbReference>
<dbReference type="InterPro" id="IPR005467">
    <property type="entry name" value="His_kinase_dom"/>
</dbReference>
<feature type="domain" description="Histidine kinase" evidence="9">
    <location>
        <begin position="829"/>
        <end position="1046"/>
    </location>
</feature>
<dbReference type="SMART" id="SM00388">
    <property type="entry name" value="HisKA"/>
    <property type="match status" value="1"/>
</dbReference>
<feature type="transmembrane region" description="Helical" evidence="7">
    <location>
        <begin position="786"/>
        <end position="808"/>
    </location>
</feature>
<dbReference type="Gene3D" id="2.130.10.10">
    <property type="entry name" value="YVTN repeat-like/Quinoprotein amine dehydrogenase"/>
    <property type="match status" value="2"/>
</dbReference>
<dbReference type="Gene3D" id="2.60.40.10">
    <property type="entry name" value="Immunoglobulins"/>
    <property type="match status" value="1"/>
</dbReference>
<dbReference type="Pfam" id="PF07495">
    <property type="entry name" value="Y_Y_Y"/>
    <property type="match status" value="1"/>
</dbReference>
<dbReference type="PANTHER" id="PTHR43547:SF2">
    <property type="entry name" value="HYBRID SIGNAL TRANSDUCTION HISTIDINE KINASE C"/>
    <property type="match status" value="1"/>
</dbReference>
<evidence type="ECO:0000259" key="8">
    <source>
        <dbReference type="PROSITE" id="PS01124"/>
    </source>
</evidence>
<keyword evidence="7" id="KW-1133">Transmembrane helix</keyword>
<dbReference type="PRINTS" id="PR00344">
    <property type="entry name" value="BCTRLSENSOR"/>
</dbReference>
<sequence length="1346" mass="151658">MKYIFSYCLLLFTLAGISQEIEFSHLSIENGLSQNSVLSITQDSNGFLWFGTRNGLNKYDSYRFTVYKNSPLKKGSISDNYITALLCDKQNTIWAGTHQGLNRYDADSDSFTRISLATGTSSDEVNKSINCIYQDRRGQIWIGTDFTVKILNRAGAKIKVSTVPLFKKKLIVRCIYQDRENVFWIGTSNGVIRLRDGKNGFVLLDTLQNKESKGGLSSNHVTSIVEDTQGNIWVGTSAGGLNLYNRLSGSFIHFIHNNANEGSLINNNIRKLLTDTKGNLWIGTQDGLSILDIKTKTFRNYRNDPWDRLSLSQNSIHSFYRDRTGTIWIGTFFGGVNSFFSYKTAFKLYNNRSPRNRLNNNVISSIIEDDHSNLWVGTEGGGVNYLDMSTGRVVYYTHNPDDTLSLGSNLVKIIYKDKDKNIWIGTHGGGLNLLNKDRKTFRRFMYENNETLGSEITCMLEDSRGVFWVGTETAGIRTFKKSGTDIIPVNIVPVNRMTKNAAILSILETTGNNIWLGTVRGLYIIGKDKISVAGRQSGDVSAVKANCLFEDARGDVWVGVNNNGLRKYSKQGKLIHAYSEADGLSDNNVVGILQDDRNTLWISTGNGLCRFNISNNTFTSYTEADGLEGNIFNHNSYYKSKGGAMFFGGYNGFISFFPENIEINQAPPPVYITKLKFNDDKGLTDEEERRLKSETAGREVKLRYDQNLFTIDFAALNYIKASKNTYKYLLKGYDKGWNTTGVPSAVYSNVPPGNYQFIVQGSNNDNIWGKPATLNIVISPPFWKTWWAYTLYVLLVAGLIFLISRYFFLRALYKKNQELTQLKLNFFTNISHEIRTHLSLIIGPVDKLITGKKQAPEDNQQLVTIKNNSESLLQLVNELMDFRKAETGHLSLRILSMNIVPFIESIYASFHSLSASRHIQTDFISSSDDIKLYFDPEQLKKVFYNLLSNAYKFTPDGSYISVRIEERSSGAYISVINKGKAISRENMGKLFDNYFQEDDYGKNNTGYGIGLALSKSIVELHGGELTVTSESEPNYTCFTVRLQKGRGHFSESQIIEEEAEPAEQADAGMAEASNESPAGYQALGIKHTLLLVEDNKAIRGFIKEALQGRYKIIESTNGLEGWLAAADQIPDLIISDVMMPEMDGLELCRRVKSDERTSHIPVILLTARNAVASQISGLQTGADIYLTKPFSVEILSLHIFNLLKAREALWKQFDRQIKPDLPRVDLQPETTHLSIHPLDEAFINKMIRMVEEKLDDPEFGIAMLSKMAAMSQPVLFKKIKAITGLSANEFVKSLRLKKAAGLLRENKYTVYEISYIVGYDSSKYFSREFKKYYHMTPSEYASKTPL</sequence>
<dbReference type="InterPro" id="IPR036097">
    <property type="entry name" value="HisK_dim/P_sf"/>
</dbReference>
<evidence type="ECO:0000256" key="5">
    <source>
        <dbReference type="ARBA" id="ARBA00023163"/>
    </source>
</evidence>
<dbReference type="Gene3D" id="3.30.565.10">
    <property type="entry name" value="Histidine kinase-like ATPase, C-terminal domain"/>
    <property type="match status" value="1"/>
</dbReference>
<dbReference type="SUPFAM" id="SSF55874">
    <property type="entry name" value="ATPase domain of HSP90 chaperone/DNA topoisomerase II/histidine kinase"/>
    <property type="match status" value="1"/>
</dbReference>
<dbReference type="InterPro" id="IPR011123">
    <property type="entry name" value="Y_Y_Y"/>
</dbReference>
<dbReference type="InterPro" id="IPR015943">
    <property type="entry name" value="WD40/YVTN_repeat-like_dom_sf"/>
</dbReference>
<dbReference type="SMART" id="SM00448">
    <property type="entry name" value="REC"/>
    <property type="match status" value="1"/>
</dbReference>
<keyword evidence="3 6" id="KW-0597">Phosphoprotein</keyword>
<dbReference type="InterPro" id="IPR001789">
    <property type="entry name" value="Sig_transdc_resp-reg_receiver"/>
</dbReference>
<evidence type="ECO:0000256" key="4">
    <source>
        <dbReference type="ARBA" id="ARBA00023015"/>
    </source>
</evidence>
<dbReference type="Pfam" id="PF02518">
    <property type="entry name" value="HATPase_c"/>
    <property type="match status" value="1"/>
</dbReference>
<dbReference type="GO" id="GO:0043565">
    <property type="term" value="F:sequence-specific DNA binding"/>
    <property type="evidence" value="ECO:0007669"/>
    <property type="project" value="InterPro"/>
</dbReference>
<reference evidence="11 12" key="1">
    <citation type="submission" date="2019-09" db="EMBL/GenBank/DDBJ databases">
        <title>Pararcticibacter amylolyticus gen. nov., sp. nov., isolated from a rottenly hemp rope, and reclassification of Pedobacter tournemirensis as Pararcticibacter tournemirensis comb. nov.</title>
        <authorList>
            <person name="Cai Y."/>
        </authorList>
    </citation>
    <scope>NUCLEOTIDE SEQUENCE [LARGE SCALE GENOMIC DNA]</scope>
    <source>
        <strain evidence="11 12">TF5-37.2-LB10</strain>
    </source>
</reference>
<organism evidence="11 12">
    <name type="scientific">Arcticibacter tournemirensis</name>
    <dbReference type="NCBI Taxonomy" id="699437"/>
    <lineage>
        <taxon>Bacteria</taxon>
        <taxon>Pseudomonadati</taxon>
        <taxon>Bacteroidota</taxon>
        <taxon>Sphingobacteriia</taxon>
        <taxon>Sphingobacteriales</taxon>
        <taxon>Sphingobacteriaceae</taxon>
        <taxon>Arcticibacter</taxon>
    </lineage>
</organism>
<dbReference type="Gene3D" id="3.40.50.2300">
    <property type="match status" value="1"/>
</dbReference>
<dbReference type="Pfam" id="PF12833">
    <property type="entry name" value="HTH_18"/>
    <property type="match status" value="1"/>
</dbReference>
<proteinExistence type="predicted"/>
<dbReference type="GO" id="GO:0003700">
    <property type="term" value="F:DNA-binding transcription factor activity"/>
    <property type="evidence" value="ECO:0007669"/>
    <property type="project" value="InterPro"/>
</dbReference>
<comment type="caution">
    <text evidence="11">The sequence shown here is derived from an EMBL/GenBank/DDBJ whole genome shotgun (WGS) entry which is preliminary data.</text>
</comment>
<dbReference type="InterPro" id="IPR003594">
    <property type="entry name" value="HATPase_dom"/>
</dbReference>
<name>A0A5M9GZG9_9SPHI</name>
<feature type="domain" description="Response regulatory" evidence="10">
    <location>
        <begin position="1088"/>
        <end position="1203"/>
    </location>
</feature>
<evidence type="ECO:0000256" key="1">
    <source>
        <dbReference type="ARBA" id="ARBA00000085"/>
    </source>
</evidence>
<dbReference type="PROSITE" id="PS50109">
    <property type="entry name" value="HIS_KIN"/>
    <property type="match status" value="1"/>
</dbReference>
<keyword evidence="5" id="KW-0804">Transcription</keyword>
<keyword evidence="12" id="KW-1185">Reference proteome</keyword>
<evidence type="ECO:0000256" key="6">
    <source>
        <dbReference type="PROSITE-ProRule" id="PRU00169"/>
    </source>
</evidence>
<evidence type="ECO:0000259" key="10">
    <source>
        <dbReference type="PROSITE" id="PS50110"/>
    </source>
</evidence>
<dbReference type="InterPro" id="IPR011047">
    <property type="entry name" value="Quinoprotein_ADH-like_sf"/>
</dbReference>
<dbReference type="OrthoDB" id="9809670at2"/>
<feature type="modified residue" description="4-aspartylphosphate" evidence="6">
    <location>
        <position position="1136"/>
    </location>
</feature>
<dbReference type="SUPFAM" id="SSF50998">
    <property type="entry name" value="Quinoprotein alcohol dehydrogenase-like"/>
    <property type="match status" value="1"/>
</dbReference>
<dbReference type="SUPFAM" id="SSF63829">
    <property type="entry name" value="Calcium-dependent phosphotriesterase"/>
    <property type="match status" value="2"/>
</dbReference>
<dbReference type="PANTHER" id="PTHR43547">
    <property type="entry name" value="TWO-COMPONENT HISTIDINE KINASE"/>
    <property type="match status" value="1"/>
</dbReference>
<feature type="transmembrane region" description="Helical" evidence="7">
    <location>
        <begin position="890"/>
        <end position="910"/>
    </location>
</feature>
<dbReference type="RefSeq" id="WP_141813358.1">
    <property type="nucleotide sequence ID" value="NZ_VFPL01000001.1"/>
</dbReference>
<keyword evidence="4" id="KW-0805">Transcription regulation</keyword>
<protein>
    <recommendedName>
        <fullName evidence="2">histidine kinase</fullName>
        <ecNumber evidence="2">2.7.13.3</ecNumber>
    </recommendedName>
</protein>
<dbReference type="InterPro" id="IPR009057">
    <property type="entry name" value="Homeodomain-like_sf"/>
</dbReference>
<dbReference type="SUPFAM" id="SSF46689">
    <property type="entry name" value="Homeodomain-like"/>
    <property type="match status" value="1"/>
</dbReference>
<dbReference type="SUPFAM" id="SSF47384">
    <property type="entry name" value="Homodimeric domain of signal transducing histidine kinase"/>
    <property type="match status" value="1"/>
</dbReference>
<dbReference type="SMART" id="SM00387">
    <property type="entry name" value="HATPase_c"/>
    <property type="match status" value="1"/>
</dbReference>
<dbReference type="Gene3D" id="1.10.287.130">
    <property type="match status" value="1"/>
</dbReference>
<dbReference type="InterPro" id="IPR036890">
    <property type="entry name" value="HATPase_C_sf"/>
</dbReference>
<dbReference type="InterPro" id="IPR013783">
    <property type="entry name" value="Ig-like_fold"/>
</dbReference>
<dbReference type="InterPro" id="IPR018060">
    <property type="entry name" value="HTH_AraC"/>
</dbReference>
<evidence type="ECO:0000313" key="11">
    <source>
        <dbReference type="EMBL" id="KAA8479171.1"/>
    </source>
</evidence>
<gene>
    <name evidence="11" type="ORF">F1649_16685</name>
</gene>
<dbReference type="FunFam" id="2.60.40.10:FF:000791">
    <property type="entry name" value="Two-component system sensor histidine kinase/response regulator"/>
    <property type="match status" value="1"/>
</dbReference>
<dbReference type="GO" id="GO:0000155">
    <property type="term" value="F:phosphorelay sensor kinase activity"/>
    <property type="evidence" value="ECO:0007669"/>
    <property type="project" value="InterPro"/>
</dbReference>
<comment type="catalytic activity">
    <reaction evidence="1">
        <text>ATP + protein L-histidine = ADP + protein N-phospho-L-histidine.</text>
        <dbReference type="EC" id="2.7.13.3"/>
    </reaction>
</comment>
<keyword evidence="7" id="KW-0472">Membrane</keyword>
<dbReference type="CDD" id="cd00082">
    <property type="entry name" value="HisKA"/>
    <property type="match status" value="1"/>
</dbReference>
<evidence type="ECO:0000313" key="12">
    <source>
        <dbReference type="Proteomes" id="UP000322918"/>
    </source>
</evidence>
<dbReference type="SUPFAM" id="SSF52172">
    <property type="entry name" value="CheY-like"/>
    <property type="match status" value="1"/>
</dbReference>
<dbReference type="PROSITE" id="PS50110">
    <property type="entry name" value="RESPONSE_REGULATORY"/>
    <property type="match status" value="1"/>
</dbReference>
<evidence type="ECO:0000259" key="9">
    <source>
        <dbReference type="PROSITE" id="PS50109"/>
    </source>
</evidence>
<evidence type="ECO:0000256" key="2">
    <source>
        <dbReference type="ARBA" id="ARBA00012438"/>
    </source>
</evidence>
<accession>A0A5M9GZG9</accession>
<evidence type="ECO:0000256" key="3">
    <source>
        <dbReference type="ARBA" id="ARBA00022553"/>
    </source>
</evidence>
<dbReference type="InterPro" id="IPR004358">
    <property type="entry name" value="Sig_transdc_His_kin-like_C"/>
</dbReference>
<dbReference type="EC" id="2.7.13.3" evidence="2"/>
<dbReference type="Pfam" id="PF07494">
    <property type="entry name" value="Reg_prop"/>
    <property type="match status" value="11"/>
</dbReference>
<evidence type="ECO:0000256" key="7">
    <source>
        <dbReference type="SAM" id="Phobius"/>
    </source>
</evidence>
<dbReference type="Proteomes" id="UP000322918">
    <property type="component" value="Unassembled WGS sequence"/>
</dbReference>
<dbReference type="SMART" id="SM00342">
    <property type="entry name" value="HTH_ARAC"/>
    <property type="match status" value="1"/>
</dbReference>
<keyword evidence="7" id="KW-0812">Transmembrane</keyword>
<dbReference type="InterPro" id="IPR011110">
    <property type="entry name" value="Reg_prop"/>
</dbReference>
<dbReference type="FunFam" id="1.10.287.130:FF:000045">
    <property type="entry name" value="Two-component system sensor histidine kinase/response regulator"/>
    <property type="match status" value="1"/>
</dbReference>
<dbReference type="InterPro" id="IPR003661">
    <property type="entry name" value="HisK_dim/P_dom"/>
</dbReference>
<dbReference type="Pfam" id="PF00072">
    <property type="entry name" value="Response_reg"/>
    <property type="match status" value="1"/>
</dbReference>
<dbReference type="InterPro" id="IPR011006">
    <property type="entry name" value="CheY-like_superfamily"/>
</dbReference>
<dbReference type="PROSITE" id="PS01124">
    <property type="entry name" value="HTH_ARAC_FAMILY_2"/>
    <property type="match status" value="1"/>
</dbReference>
<dbReference type="EMBL" id="VWNE01000029">
    <property type="protein sequence ID" value="KAA8479171.1"/>
    <property type="molecule type" value="Genomic_DNA"/>
</dbReference>